<comment type="caution">
    <text evidence="1">The sequence shown here is derived from an EMBL/GenBank/DDBJ whole genome shotgun (WGS) entry which is preliminary data.</text>
</comment>
<evidence type="ECO:0000313" key="2">
    <source>
        <dbReference type="Proteomes" id="UP000499080"/>
    </source>
</evidence>
<gene>
    <name evidence="1" type="ORF">AVEN_208666_1</name>
</gene>
<name>A0A4Y2DU27_ARAVE</name>
<organism evidence="1 2">
    <name type="scientific">Araneus ventricosus</name>
    <name type="common">Orbweaver spider</name>
    <name type="synonym">Epeira ventricosa</name>
    <dbReference type="NCBI Taxonomy" id="182803"/>
    <lineage>
        <taxon>Eukaryota</taxon>
        <taxon>Metazoa</taxon>
        <taxon>Ecdysozoa</taxon>
        <taxon>Arthropoda</taxon>
        <taxon>Chelicerata</taxon>
        <taxon>Arachnida</taxon>
        <taxon>Araneae</taxon>
        <taxon>Araneomorphae</taxon>
        <taxon>Entelegynae</taxon>
        <taxon>Araneoidea</taxon>
        <taxon>Araneidae</taxon>
        <taxon>Araneus</taxon>
    </lineage>
</organism>
<keyword evidence="2" id="KW-1185">Reference proteome</keyword>
<proteinExistence type="predicted"/>
<accession>A0A4Y2DU27</accession>
<protein>
    <submittedName>
        <fullName evidence="1">Uncharacterized protein</fullName>
    </submittedName>
</protein>
<dbReference type="AlphaFoldDB" id="A0A4Y2DU27"/>
<reference evidence="1 2" key="1">
    <citation type="journal article" date="2019" name="Sci. Rep.">
        <title>Orb-weaving spider Araneus ventricosus genome elucidates the spidroin gene catalogue.</title>
        <authorList>
            <person name="Kono N."/>
            <person name="Nakamura H."/>
            <person name="Ohtoshi R."/>
            <person name="Moran D.A.P."/>
            <person name="Shinohara A."/>
            <person name="Yoshida Y."/>
            <person name="Fujiwara M."/>
            <person name="Mori M."/>
            <person name="Tomita M."/>
            <person name="Arakawa K."/>
        </authorList>
    </citation>
    <scope>NUCLEOTIDE SEQUENCE [LARGE SCALE GENOMIC DNA]</scope>
</reference>
<sequence>MKVAYDKSCGFEPWSNDKDYMRRQPDLQASTHINMKLRSDLVVVLASELEGRGFQILFYRKSTVYARLVHNPSD</sequence>
<evidence type="ECO:0000313" key="1">
    <source>
        <dbReference type="EMBL" id="GBM19797.1"/>
    </source>
</evidence>
<dbReference type="Proteomes" id="UP000499080">
    <property type="component" value="Unassembled WGS sequence"/>
</dbReference>
<dbReference type="EMBL" id="BGPR01000430">
    <property type="protein sequence ID" value="GBM19797.1"/>
    <property type="molecule type" value="Genomic_DNA"/>
</dbReference>